<reference evidence="3" key="1">
    <citation type="submission" date="2021-06" db="EMBL/GenBank/DDBJ databases">
        <authorList>
            <consortium name="Wellcome Sanger Institute Data Sharing"/>
        </authorList>
    </citation>
    <scope>NUCLEOTIDE SEQUENCE [LARGE SCALE GENOMIC DNA]</scope>
</reference>
<dbReference type="Pfam" id="PF15388">
    <property type="entry name" value="FAM117"/>
    <property type="match status" value="1"/>
</dbReference>
<dbReference type="GeneTree" id="ENSGT00950000183046"/>
<keyword evidence="4" id="KW-1185">Reference proteome</keyword>
<dbReference type="AlphaFoldDB" id="A0A8C4S2U9"/>
<dbReference type="Ensembl" id="ENSECRT00000010665.1">
    <property type="protein sequence ID" value="ENSECRP00000010489.1"/>
    <property type="gene ID" value="ENSECRG00000006985.1"/>
</dbReference>
<reference evidence="3" key="2">
    <citation type="submission" date="2025-08" db="UniProtKB">
        <authorList>
            <consortium name="Ensembl"/>
        </authorList>
    </citation>
    <scope>IDENTIFICATION</scope>
</reference>
<evidence type="ECO:0000313" key="4">
    <source>
        <dbReference type="Proteomes" id="UP000694620"/>
    </source>
</evidence>
<proteinExistence type="predicted"/>
<name>A0A8C4S2U9_ERPCA</name>
<dbReference type="PANTHER" id="PTHR14972">
    <property type="entry name" value="AGAP011572-PA"/>
    <property type="match status" value="1"/>
</dbReference>
<evidence type="ECO:0000256" key="1">
    <source>
        <dbReference type="ARBA" id="ARBA00022553"/>
    </source>
</evidence>
<dbReference type="PANTHER" id="PTHR14972:SF6">
    <property type="entry name" value="PROTEIN FAM117B"/>
    <property type="match status" value="1"/>
</dbReference>
<accession>A0A8C4S2U9</accession>
<dbReference type="InterPro" id="IPR026642">
    <property type="entry name" value="Glcci1/FAM117"/>
</dbReference>
<evidence type="ECO:0000256" key="2">
    <source>
        <dbReference type="SAM" id="MobiDB-lite"/>
    </source>
</evidence>
<evidence type="ECO:0000313" key="3">
    <source>
        <dbReference type="Ensembl" id="ENSECRP00000010489.1"/>
    </source>
</evidence>
<organism evidence="3 4">
    <name type="scientific">Erpetoichthys calabaricus</name>
    <name type="common">Rope fish</name>
    <name type="synonym">Calamoichthys calabaricus</name>
    <dbReference type="NCBI Taxonomy" id="27687"/>
    <lineage>
        <taxon>Eukaryota</taxon>
        <taxon>Metazoa</taxon>
        <taxon>Chordata</taxon>
        <taxon>Craniata</taxon>
        <taxon>Vertebrata</taxon>
        <taxon>Euteleostomi</taxon>
        <taxon>Actinopterygii</taxon>
        <taxon>Polypteriformes</taxon>
        <taxon>Polypteridae</taxon>
        <taxon>Erpetoichthys</taxon>
    </lineage>
</organism>
<dbReference type="Proteomes" id="UP000694620">
    <property type="component" value="Chromosome 8"/>
</dbReference>
<sequence>MPRQLHEVPPFYAPDKNKVNFIPKSGSAFCLVSILKPLLPTPDLTFKSSTHSLALLPSNGEQERVSRGTSTSSQQPPPLARYIEESDD</sequence>
<reference evidence="3" key="3">
    <citation type="submission" date="2025-09" db="UniProtKB">
        <authorList>
            <consortium name="Ensembl"/>
        </authorList>
    </citation>
    <scope>IDENTIFICATION</scope>
</reference>
<feature type="region of interest" description="Disordered" evidence="2">
    <location>
        <begin position="55"/>
        <end position="88"/>
    </location>
</feature>
<protein>
    <submittedName>
        <fullName evidence="3">Uncharacterized protein</fullName>
    </submittedName>
</protein>
<keyword evidence="1" id="KW-0597">Phosphoprotein</keyword>